<dbReference type="GO" id="GO:0006915">
    <property type="term" value="P:apoptotic process"/>
    <property type="evidence" value="ECO:0007669"/>
    <property type="project" value="UniProtKB-KW"/>
</dbReference>
<keyword evidence="7" id="KW-1185">Reference proteome</keyword>
<evidence type="ECO:0000256" key="1">
    <source>
        <dbReference type="ARBA" id="ARBA00009005"/>
    </source>
</evidence>
<feature type="domain" description="Peptidase C14 caspase" evidence="4">
    <location>
        <begin position="7"/>
        <end position="241"/>
    </location>
</feature>
<reference evidence="6" key="1">
    <citation type="submission" date="2022-06" db="EMBL/GenBank/DDBJ databases">
        <title>Genome Sequence of Candolleomyces eurysporus.</title>
        <authorList>
            <person name="Buettner E."/>
        </authorList>
    </citation>
    <scope>NUCLEOTIDE SEQUENCE</scope>
    <source>
        <strain evidence="6">VTCC 930004</strain>
    </source>
</reference>
<evidence type="ECO:0000313" key="6">
    <source>
        <dbReference type="EMBL" id="KAJ2933868.1"/>
    </source>
</evidence>
<comment type="caution">
    <text evidence="6">The sequence shown here is derived from an EMBL/GenBank/DDBJ whole genome shotgun (WGS) entry which is preliminary data.</text>
</comment>
<dbReference type="InterPro" id="IPR011600">
    <property type="entry name" value="Pept_C14_caspase"/>
</dbReference>
<dbReference type="InterPro" id="IPR050452">
    <property type="entry name" value="Metacaspase"/>
</dbReference>
<dbReference type="Pfam" id="PF01926">
    <property type="entry name" value="MMR_HSR1"/>
    <property type="match status" value="1"/>
</dbReference>
<dbReference type="Gene3D" id="3.40.50.300">
    <property type="entry name" value="P-loop containing nucleotide triphosphate hydrolases"/>
    <property type="match status" value="1"/>
</dbReference>
<protein>
    <submittedName>
        <fullName evidence="6">Uncharacterized protein</fullName>
    </submittedName>
</protein>
<dbReference type="Gene3D" id="3.40.50.1460">
    <property type="match status" value="1"/>
</dbReference>
<dbReference type="PANTHER" id="PTHR48104">
    <property type="entry name" value="METACASPASE-4"/>
    <property type="match status" value="1"/>
</dbReference>
<keyword evidence="3" id="KW-0378">Hydrolase</keyword>
<dbReference type="InterPro" id="IPR006073">
    <property type="entry name" value="GTP-bd"/>
</dbReference>
<dbReference type="GO" id="GO:0005525">
    <property type="term" value="F:GTP binding"/>
    <property type="evidence" value="ECO:0007669"/>
    <property type="project" value="InterPro"/>
</dbReference>
<evidence type="ECO:0000313" key="7">
    <source>
        <dbReference type="Proteomes" id="UP001140091"/>
    </source>
</evidence>
<evidence type="ECO:0000256" key="2">
    <source>
        <dbReference type="ARBA" id="ARBA00022703"/>
    </source>
</evidence>
<comment type="similarity">
    <text evidence="1">Belongs to the peptidase C14B family.</text>
</comment>
<gene>
    <name evidence="6" type="ORF">H1R20_g3229</name>
</gene>
<dbReference type="SUPFAM" id="SSF52540">
    <property type="entry name" value="P-loop containing nucleoside triphosphate hydrolases"/>
    <property type="match status" value="1"/>
</dbReference>
<name>A0A9W8JHS7_9AGAR</name>
<dbReference type="CDD" id="cd00882">
    <property type="entry name" value="Ras_like_GTPase"/>
    <property type="match status" value="1"/>
</dbReference>
<dbReference type="InterPro" id="IPR027417">
    <property type="entry name" value="P-loop_NTPase"/>
</dbReference>
<dbReference type="GO" id="GO:0006508">
    <property type="term" value="P:proteolysis"/>
    <property type="evidence" value="ECO:0007669"/>
    <property type="project" value="InterPro"/>
</dbReference>
<sequence>MSSRPLFALIIGIDDYTEKAGLPKLKGAVADADRVRHWISTRFHGAQIRSLRNSEAKRSAIIQALKDLSINSAIEHDDPILIFYAGHGTEGDAPKEWCWDSQKIQMIVPWDYRHSVDSGRAVVEGIPDCTLGALLRKLANKKGNNITVILDCCHSGSGTRSDSDTRVRGGLRVGAIPPNLDEDLFDNDNARGAGIRYKFRHHGLSSHVLLAACAPNEEAREHGTSGAFTRALLKVLDKDSVNTAEMTYKDLIDSIEVLPGQTPQCEANDKNRFLFDSKLSDKKPIWIANLKDQQLTIVGAGACYGTSIGSTFAVWRAREDVQNPPLTTVVVNIVKPHESIAPFDMMVGTKFFVAQIKKNPVPQLSIHVPGVIQIMDCFKGLISGNQNQHPLSIFVAKDKALASIGLTYLAEHDEIGFEPLNPEERRQRICHTIPATADDLHGALRHLCHYYYHRDRVNKKPPTVDQVSFSSKFTIGLFKLQETEDEKYVERGRNLNIATTGVELIIGPDNEDDGYGFRITNNTNFPVFPYLFYFDSSNFSIASIYQPVAATKAEAEGCTNFSLGGNEFLTIGYGSAGGTPHSFAISNPDLDQEQGYFRLFLSGRPVDLSYLEQGKISMQSRATFTKKPAAKQSTLWDVITIPVVLKREEMIGIIGSQNDGKSAFIDRLLQSLYGKKIPEPSFETPFIKEYNITLPKLERSFVLVDLPGFQGPNIEGHATVLQVIVEYLGAQYNNGRRFKSLVWCYKISKPKFTAIDELNVNLVKDIAGPNGSKNLMVLTTDWDNGAGVATNVAARTRTVASVVSPLYRYESMENHLKSRFKGVEFKRFGMFKPSDSAGREIMLGSASAEDPLKFIRSLLESKDTTKLQVQHEVCKTRIVAGTTAGRRLRDRFEAEIKKKKESIQALNTELEELDGPGHYKKRLEIQDERRGAESDIAQWKKFLEDIESKTVVGVTPR</sequence>
<evidence type="ECO:0000259" key="4">
    <source>
        <dbReference type="Pfam" id="PF00656"/>
    </source>
</evidence>
<accession>A0A9W8JHS7</accession>
<dbReference type="InterPro" id="IPR029030">
    <property type="entry name" value="Caspase-like_dom_sf"/>
</dbReference>
<dbReference type="EMBL" id="JANBPK010000732">
    <property type="protein sequence ID" value="KAJ2933868.1"/>
    <property type="molecule type" value="Genomic_DNA"/>
</dbReference>
<feature type="domain" description="G" evidence="5">
    <location>
        <begin position="651"/>
        <end position="715"/>
    </location>
</feature>
<keyword evidence="3" id="KW-0788">Thiol protease</keyword>
<evidence type="ECO:0000256" key="3">
    <source>
        <dbReference type="ARBA" id="ARBA00022807"/>
    </source>
</evidence>
<dbReference type="GO" id="GO:0005737">
    <property type="term" value="C:cytoplasm"/>
    <property type="evidence" value="ECO:0007669"/>
    <property type="project" value="TreeGrafter"/>
</dbReference>
<dbReference type="OrthoDB" id="3223806at2759"/>
<keyword evidence="2" id="KW-0053">Apoptosis</keyword>
<dbReference type="AlphaFoldDB" id="A0A9W8JHS7"/>
<dbReference type="Proteomes" id="UP001140091">
    <property type="component" value="Unassembled WGS sequence"/>
</dbReference>
<dbReference type="PANTHER" id="PTHR48104:SF30">
    <property type="entry name" value="METACASPASE-1"/>
    <property type="match status" value="1"/>
</dbReference>
<evidence type="ECO:0000259" key="5">
    <source>
        <dbReference type="Pfam" id="PF01926"/>
    </source>
</evidence>
<dbReference type="SUPFAM" id="SSF52129">
    <property type="entry name" value="Caspase-like"/>
    <property type="match status" value="1"/>
</dbReference>
<proteinExistence type="inferred from homology"/>
<feature type="non-terminal residue" evidence="6">
    <location>
        <position position="957"/>
    </location>
</feature>
<dbReference type="GO" id="GO:0004197">
    <property type="term" value="F:cysteine-type endopeptidase activity"/>
    <property type="evidence" value="ECO:0007669"/>
    <property type="project" value="InterPro"/>
</dbReference>
<dbReference type="Pfam" id="PF00656">
    <property type="entry name" value="Peptidase_C14"/>
    <property type="match status" value="1"/>
</dbReference>
<organism evidence="6 7">
    <name type="scientific">Candolleomyces eurysporus</name>
    <dbReference type="NCBI Taxonomy" id="2828524"/>
    <lineage>
        <taxon>Eukaryota</taxon>
        <taxon>Fungi</taxon>
        <taxon>Dikarya</taxon>
        <taxon>Basidiomycota</taxon>
        <taxon>Agaricomycotina</taxon>
        <taxon>Agaricomycetes</taxon>
        <taxon>Agaricomycetidae</taxon>
        <taxon>Agaricales</taxon>
        <taxon>Agaricineae</taxon>
        <taxon>Psathyrellaceae</taxon>
        <taxon>Candolleomyces</taxon>
    </lineage>
</organism>
<keyword evidence="3" id="KW-0645">Protease</keyword>